<accession>A0A2S6GL86</accession>
<dbReference type="InterPro" id="IPR018392">
    <property type="entry name" value="LysM"/>
</dbReference>
<proteinExistence type="predicted"/>
<dbReference type="RefSeq" id="WP_104425096.1">
    <property type="nucleotide sequence ID" value="NZ_PTIY01000018.1"/>
</dbReference>
<dbReference type="EMBL" id="PTIY01000018">
    <property type="protein sequence ID" value="PPK65989.1"/>
    <property type="molecule type" value="Genomic_DNA"/>
</dbReference>
<name>A0A2S6GL86_9GAMM</name>
<keyword evidence="3" id="KW-1185">Reference proteome</keyword>
<dbReference type="Pfam" id="PF19266">
    <property type="entry name" value="CIS_tube"/>
    <property type="match status" value="1"/>
</dbReference>
<dbReference type="Gene3D" id="3.10.350.10">
    <property type="entry name" value="LysM domain"/>
    <property type="match status" value="1"/>
</dbReference>
<organism evidence="2 3">
    <name type="scientific">Methylobacter tundripaludum</name>
    <dbReference type="NCBI Taxonomy" id="173365"/>
    <lineage>
        <taxon>Bacteria</taxon>
        <taxon>Pseudomonadati</taxon>
        <taxon>Pseudomonadota</taxon>
        <taxon>Gammaproteobacteria</taxon>
        <taxon>Methylococcales</taxon>
        <taxon>Methylococcaceae</taxon>
        <taxon>Methylobacter</taxon>
    </lineage>
</organism>
<dbReference type="Proteomes" id="UP000238071">
    <property type="component" value="Unassembled WGS sequence"/>
</dbReference>
<dbReference type="AlphaFoldDB" id="A0A2S6GL86"/>
<dbReference type="PROSITE" id="PS51782">
    <property type="entry name" value="LYSM"/>
    <property type="match status" value="1"/>
</dbReference>
<evidence type="ECO:0000259" key="1">
    <source>
        <dbReference type="PROSITE" id="PS51782"/>
    </source>
</evidence>
<gene>
    <name evidence="2" type="ORF">B0F88_11821</name>
</gene>
<comment type="caution">
    <text evidence="2">The sequence shown here is derived from an EMBL/GenBank/DDBJ whole genome shotgun (WGS) entry which is preliminary data.</text>
</comment>
<feature type="domain" description="LysM" evidence="1">
    <location>
        <begin position="184"/>
        <end position="231"/>
    </location>
</feature>
<reference evidence="2 3" key="1">
    <citation type="submission" date="2018-02" db="EMBL/GenBank/DDBJ databases">
        <title>Subsurface microbial communities from deep shales in Ohio and West Virginia, USA.</title>
        <authorList>
            <person name="Wrighton K."/>
        </authorList>
    </citation>
    <scope>NUCLEOTIDE SEQUENCE [LARGE SCALE GENOMIC DNA]</scope>
    <source>
        <strain evidence="2 3">OWC-G53F</strain>
    </source>
</reference>
<evidence type="ECO:0000313" key="3">
    <source>
        <dbReference type="Proteomes" id="UP000238071"/>
    </source>
</evidence>
<protein>
    <recommendedName>
        <fullName evidence="1">LysM domain-containing protein</fullName>
    </recommendedName>
</protein>
<dbReference type="OrthoDB" id="9815939at2"/>
<dbReference type="InterPro" id="IPR036779">
    <property type="entry name" value="LysM_dom_sf"/>
</dbReference>
<evidence type="ECO:0000313" key="2">
    <source>
        <dbReference type="EMBL" id="PPK65989.1"/>
    </source>
</evidence>
<sequence length="235" mass="26148">MPLSNPFKLEKLTITAYKDDKRTEKVGDPFKAMFNPESFSEKYSTKLLKKPSLNPASQTVTFGYTPPPLLSLKLLLDGTGSNELGVEALANALTGNNLSVADRIKQFLSIASDINGKLHQPNYLDVTWGKLTFPCRLQSVDINYTLFNPDGTPLRAELNISLLFDQNAKKSQSIAGLSSPDLTHSRIVKDGDTLPLLSKEIYGTSNQYLWIAQQNQLDDFRNLNPGQRLFFPPLV</sequence>
<dbReference type="InterPro" id="IPR045361">
    <property type="entry name" value="CIS_tube_prot_N"/>
</dbReference>